<dbReference type="Gene3D" id="3.40.50.1240">
    <property type="entry name" value="Phosphoglycerate mutase-like"/>
    <property type="match status" value="1"/>
</dbReference>
<name>A0A9Q5N923_SANBA</name>
<comment type="caution">
    <text evidence="1">The sequence shown here is derived from an EMBL/GenBank/DDBJ whole genome shotgun (WGS) entry which is preliminary data.</text>
</comment>
<dbReference type="AlphaFoldDB" id="A0A9Q5N923"/>
<dbReference type="GO" id="GO:0016791">
    <property type="term" value="F:phosphatase activity"/>
    <property type="evidence" value="ECO:0007669"/>
    <property type="project" value="TreeGrafter"/>
</dbReference>
<gene>
    <name evidence="1" type="ORF">A7U60_g1609</name>
</gene>
<dbReference type="PANTHER" id="PTHR48100">
    <property type="entry name" value="BROAD-SPECIFICITY PHOSPHATASE YOR283W-RELATED"/>
    <property type="match status" value="1"/>
</dbReference>
<dbReference type="GO" id="GO:0005737">
    <property type="term" value="C:cytoplasm"/>
    <property type="evidence" value="ECO:0007669"/>
    <property type="project" value="TreeGrafter"/>
</dbReference>
<keyword evidence="2" id="KW-1185">Reference proteome</keyword>
<dbReference type="Proteomes" id="UP000757232">
    <property type="component" value="Unassembled WGS sequence"/>
</dbReference>
<dbReference type="InterPro" id="IPR013078">
    <property type="entry name" value="His_Pase_superF_clade-1"/>
</dbReference>
<proteinExistence type="predicted"/>
<dbReference type="CDD" id="cd07067">
    <property type="entry name" value="HP_PGM_like"/>
    <property type="match status" value="1"/>
</dbReference>
<dbReference type="InterPro" id="IPR029033">
    <property type="entry name" value="His_PPase_superfam"/>
</dbReference>
<protein>
    <submittedName>
        <fullName evidence="1">Phosphoglycerate mutase</fullName>
    </submittedName>
</protein>
<dbReference type="InterPro" id="IPR050275">
    <property type="entry name" value="PGM_Phosphatase"/>
</dbReference>
<dbReference type="OrthoDB" id="496981at2759"/>
<dbReference type="EMBL" id="LNZH02000104">
    <property type="protein sequence ID" value="OCB91127.1"/>
    <property type="molecule type" value="Genomic_DNA"/>
</dbReference>
<reference evidence="1" key="1">
    <citation type="submission" date="2016-06" db="EMBL/GenBank/DDBJ databases">
        <title>Draft Genome sequence of the fungus Inonotus baumii.</title>
        <authorList>
            <person name="Zhu H."/>
            <person name="Lin W."/>
        </authorList>
    </citation>
    <scope>NUCLEOTIDE SEQUENCE</scope>
    <source>
        <strain evidence="1">821</strain>
    </source>
</reference>
<sequence>MPLTINFLPGFPVPIMPGRVYESVTGFFIQDEGYDSSIAIPPRFGLLDATEHRWSNTIHRLEELNKKAEPGVAYKLIIAGRHGQGFHNVGELKYGTERWNAYWAKIDGDGEIVWGPDPLLTDLGEEQARDANAVWFQERAAGLPSPDRLYCSPMTRALRTCELTFANLVDFSDQHPLILENAREIYGVHPCDMRRSRSYIRAEFPAFDIEEDFTEEDQLYDPNVRETYTHVAKRAHSVLDRIFEDNKGSLTSITAHSGFIRGLVATTKHATAELPTGGVLPMVVKGTVVEQ</sequence>
<dbReference type="SUPFAM" id="SSF53254">
    <property type="entry name" value="Phosphoglycerate mutase-like"/>
    <property type="match status" value="1"/>
</dbReference>
<dbReference type="Pfam" id="PF00300">
    <property type="entry name" value="His_Phos_1"/>
    <property type="match status" value="1"/>
</dbReference>
<accession>A0A9Q5N923</accession>
<dbReference type="PANTHER" id="PTHR48100:SF1">
    <property type="entry name" value="HISTIDINE PHOSPHATASE FAMILY PROTEIN-RELATED"/>
    <property type="match status" value="1"/>
</dbReference>
<evidence type="ECO:0000313" key="2">
    <source>
        <dbReference type="Proteomes" id="UP000757232"/>
    </source>
</evidence>
<dbReference type="SMART" id="SM00855">
    <property type="entry name" value="PGAM"/>
    <property type="match status" value="1"/>
</dbReference>
<organism evidence="1 2">
    <name type="scientific">Sanghuangporus baumii</name>
    <name type="common">Phellinus baumii</name>
    <dbReference type="NCBI Taxonomy" id="108892"/>
    <lineage>
        <taxon>Eukaryota</taxon>
        <taxon>Fungi</taxon>
        <taxon>Dikarya</taxon>
        <taxon>Basidiomycota</taxon>
        <taxon>Agaricomycotina</taxon>
        <taxon>Agaricomycetes</taxon>
        <taxon>Hymenochaetales</taxon>
        <taxon>Hymenochaetaceae</taxon>
        <taxon>Sanghuangporus</taxon>
    </lineage>
</organism>
<evidence type="ECO:0000313" key="1">
    <source>
        <dbReference type="EMBL" id="OCB91127.1"/>
    </source>
</evidence>